<name>A0A455T5R3_9CHLR</name>
<keyword evidence="1" id="KW-0472">Membrane</keyword>
<dbReference type="EMBL" id="AP019377">
    <property type="protein sequence ID" value="BBH94762.1"/>
    <property type="molecule type" value="Genomic_DNA"/>
</dbReference>
<reference evidence="2" key="1">
    <citation type="submission" date="2018-12" db="EMBL/GenBank/DDBJ databases">
        <title>Novel natural products biosynthetic potential of the class Ktedonobacteria.</title>
        <authorList>
            <person name="Zheng Y."/>
            <person name="Saitou A."/>
            <person name="Wang C.M."/>
            <person name="Toyoda A."/>
            <person name="Minakuchi Y."/>
            <person name="Sekiguchi Y."/>
            <person name="Ueda K."/>
            <person name="Takano H."/>
            <person name="Sakai Y."/>
            <person name="Yokota A."/>
            <person name="Yabe S."/>
        </authorList>
    </citation>
    <scope>NUCLEOTIDE SEQUENCE</scope>
    <source>
        <strain evidence="2">A3-2</strain>
    </source>
</reference>
<feature type="transmembrane region" description="Helical" evidence="1">
    <location>
        <begin position="107"/>
        <end position="125"/>
    </location>
</feature>
<sequence>MAKANGFAPVTDALKEVRARTAEIARTGLSTVQDNVQTVLEPRRRRRLFKRLRGGLRKTSERVEDQLQQGRQALQRSWREGRKPVERSLAEARREGGRLKGLLSEQFSLFLGAVAAGLGLLQVTIERSMRTARGRLERARGNLVEARAAWQQERERRARRRRRARMLFRFGLLVGIVLALLFAPRPGQETRRRLGGYLRNVIAFFQSRPLVRSESETAEHVPLNVR</sequence>
<evidence type="ECO:0000313" key="2">
    <source>
        <dbReference type="EMBL" id="BBH94762.1"/>
    </source>
</evidence>
<accession>A0A455T5R3</accession>
<gene>
    <name evidence="2" type="ORF">KTA_29610</name>
</gene>
<feature type="transmembrane region" description="Helical" evidence="1">
    <location>
        <begin position="166"/>
        <end position="183"/>
    </location>
</feature>
<evidence type="ECO:0008006" key="3">
    <source>
        <dbReference type="Google" id="ProtNLM"/>
    </source>
</evidence>
<evidence type="ECO:0000256" key="1">
    <source>
        <dbReference type="SAM" id="Phobius"/>
    </source>
</evidence>
<keyword evidence="1" id="KW-0812">Transmembrane</keyword>
<keyword evidence="1" id="KW-1133">Transmembrane helix</keyword>
<proteinExistence type="predicted"/>
<protein>
    <recommendedName>
        <fullName evidence="3">YtxH domain-containing protein</fullName>
    </recommendedName>
</protein>
<organism evidence="2">
    <name type="scientific">Thermogemmatispora argillosa</name>
    <dbReference type="NCBI Taxonomy" id="2045280"/>
    <lineage>
        <taxon>Bacteria</taxon>
        <taxon>Bacillati</taxon>
        <taxon>Chloroflexota</taxon>
        <taxon>Ktedonobacteria</taxon>
        <taxon>Thermogemmatisporales</taxon>
        <taxon>Thermogemmatisporaceae</taxon>
        <taxon>Thermogemmatispora</taxon>
    </lineage>
</organism>
<dbReference type="AlphaFoldDB" id="A0A455T5R3"/>